<evidence type="ECO:0000313" key="2">
    <source>
        <dbReference type="Proteomes" id="UP000009096"/>
    </source>
</evidence>
<reference evidence="1 2" key="1">
    <citation type="journal article" date="2010" name="Nature">
        <title>Comparative genomics reveals mobile pathogenicity chromosomes in Fusarium.</title>
        <authorList>
            <person name="Ma L.J."/>
            <person name="van der Does H.C."/>
            <person name="Borkovich K.A."/>
            <person name="Coleman J.J."/>
            <person name="Daboussi M.J."/>
            <person name="Di Pietro A."/>
            <person name="Dufresne M."/>
            <person name="Freitag M."/>
            <person name="Grabherr M."/>
            <person name="Henrissat B."/>
            <person name="Houterman P.M."/>
            <person name="Kang S."/>
            <person name="Shim W.B."/>
            <person name="Woloshuk C."/>
            <person name="Xie X."/>
            <person name="Xu J.R."/>
            <person name="Antoniw J."/>
            <person name="Baker S.E."/>
            <person name="Bluhm B.H."/>
            <person name="Breakspear A."/>
            <person name="Brown D.W."/>
            <person name="Butchko R.A."/>
            <person name="Chapman S."/>
            <person name="Coulson R."/>
            <person name="Coutinho P.M."/>
            <person name="Danchin E.G."/>
            <person name="Diener A."/>
            <person name="Gale L.R."/>
            <person name="Gardiner D.M."/>
            <person name="Goff S."/>
            <person name="Hammond-Kosack K.E."/>
            <person name="Hilburn K."/>
            <person name="Hua-Van A."/>
            <person name="Jonkers W."/>
            <person name="Kazan K."/>
            <person name="Kodira C.D."/>
            <person name="Koehrsen M."/>
            <person name="Kumar L."/>
            <person name="Lee Y.H."/>
            <person name="Li L."/>
            <person name="Manners J.M."/>
            <person name="Miranda-Saavedra D."/>
            <person name="Mukherjee M."/>
            <person name="Park G."/>
            <person name="Park J."/>
            <person name="Park S.Y."/>
            <person name="Proctor R.H."/>
            <person name="Regev A."/>
            <person name="Ruiz-Roldan M.C."/>
            <person name="Sain D."/>
            <person name="Sakthikumar S."/>
            <person name="Sykes S."/>
            <person name="Schwartz D.C."/>
            <person name="Turgeon B.G."/>
            <person name="Wapinski I."/>
            <person name="Yoder O."/>
            <person name="Young S."/>
            <person name="Zeng Q."/>
            <person name="Zhou S."/>
            <person name="Galagan J."/>
            <person name="Cuomo C.A."/>
            <person name="Kistler H.C."/>
            <person name="Rep M."/>
        </authorList>
    </citation>
    <scope>NUCLEOTIDE SEQUENCE [LARGE SCALE GENOMIC DNA]</scope>
    <source>
        <strain evidence="2">M3125 / FGSC 7600</strain>
    </source>
</reference>
<dbReference type="VEuPathDB" id="FungiDB:FVEG_16999"/>
<dbReference type="RefSeq" id="XP_018758777.1">
    <property type="nucleotide sequence ID" value="XM_018906233.1"/>
</dbReference>
<gene>
    <name evidence="1" type="ORF">FVEG_16999</name>
</gene>
<dbReference type="Proteomes" id="UP000009096">
    <property type="component" value="Chromosome 9"/>
</dbReference>
<accession>W7MNE3</accession>
<protein>
    <submittedName>
        <fullName evidence="1">Uncharacterized protein</fullName>
    </submittedName>
</protein>
<dbReference type="EMBL" id="CM000586">
    <property type="protein sequence ID" value="EWG52586.1"/>
    <property type="molecule type" value="Genomic_DNA"/>
</dbReference>
<organism evidence="1 2">
    <name type="scientific">Gibberella moniliformis (strain M3125 / FGSC 7600)</name>
    <name type="common">Maize ear and stalk rot fungus</name>
    <name type="synonym">Fusarium verticillioides</name>
    <dbReference type="NCBI Taxonomy" id="334819"/>
    <lineage>
        <taxon>Eukaryota</taxon>
        <taxon>Fungi</taxon>
        <taxon>Dikarya</taxon>
        <taxon>Ascomycota</taxon>
        <taxon>Pezizomycotina</taxon>
        <taxon>Sordariomycetes</taxon>
        <taxon>Hypocreomycetidae</taxon>
        <taxon>Hypocreales</taxon>
        <taxon>Nectriaceae</taxon>
        <taxon>Fusarium</taxon>
        <taxon>Fusarium fujikuroi species complex</taxon>
    </lineage>
</organism>
<dbReference type="GeneID" id="30073875"/>
<dbReference type="AlphaFoldDB" id="W7MNE3"/>
<dbReference type="KEGG" id="fvr:FVEG_16999"/>
<keyword evidence="2" id="KW-1185">Reference proteome</keyword>
<evidence type="ECO:0000313" key="1">
    <source>
        <dbReference type="EMBL" id="EWG52586.1"/>
    </source>
</evidence>
<name>W7MNE3_GIBM7</name>
<dbReference type="EMBL" id="DS022257">
    <property type="protein sequence ID" value="EWG52586.1"/>
    <property type="molecule type" value="Genomic_DNA"/>
</dbReference>
<sequence length="149" mass="16709">MLTYLTYSSHQKIGSNSIYKPWNSPLSLSLSLSLSPSLPTYRPKPSPFASIPLGYEKPQRLLSPFCICPCPYPSTLEIYSLVVPQTCDAISSHCRQSYQSSPLRDLPQNSTSKSLGQSVSYSHIHSQCQRHALSRHLPIREGTRDSRLE</sequence>
<proteinExistence type="predicted"/>